<gene>
    <name evidence="2" type="ORF">SAMN05443639_109313</name>
</gene>
<accession>A0A1I0KA52</accession>
<evidence type="ECO:0000313" key="3">
    <source>
        <dbReference type="Proteomes" id="UP000199181"/>
    </source>
</evidence>
<dbReference type="InterPro" id="IPR046540">
    <property type="entry name" value="DMFA2_C"/>
</dbReference>
<dbReference type="RefSeq" id="WP_093522703.1">
    <property type="nucleotide sequence ID" value="NZ_FOIJ01000009.1"/>
</dbReference>
<dbReference type="Pfam" id="PF20254">
    <property type="entry name" value="DMFA2_C"/>
    <property type="match status" value="1"/>
</dbReference>
<dbReference type="EMBL" id="FOIJ01000009">
    <property type="protein sequence ID" value="SEU20271.1"/>
    <property type="molecule type" value="Genomic_DNA"/>
</dbReference>
<feature type="domain" description="N,N-dimethylformamidase beta subunit-like C-terminal" evidence="1">
    <location>
        <begin position="110"/>
        <end position="193"/>
    </location>
</feature>
<dbReference type="AlphaFoldDB" id="A0A1I0KA52"/>
<keyword evidence="3" id="KW-1185">Reference proteome</keyword>
<name>A0A1I0KA52_9BACT</name>
<dbReference type="Proteomes" id="UP000199181">
    <property type="component" value="Unassembled WGS sequence"/>
</dbReference>
<evidence type="ECO:0000259" key="1">
    <source>
        <dbReference type="Pfam" id="PF20254"/>
    </source>
</evidence>
<reference evidence="3" key="1">
    <citation type="submission" date="2016-10" db="EMBL/GenBank/DDBJ databases">
        <authorList>
            <person name="Varghese N."/>
            <person name="Submissions S."/>
        </authorList>
    </citation>
    <scope>NUCLEOTIDE SEQUENCE [LARGE SCALE GENOMIC DNA]</scope>
    <source>
        <strain evidence="3">DSM 16858</strain>
    </source>
</reference>
<proteinExistence type="predicted"/>
<organism evidence="2 3">
    <name type="scientific">Stigmatella erecta</name>
    <dbReference type="NCBI Taxonomy" id="83460"/>
    <lineage>
        <taxon>Bacteria</taxon>
        <taxon>Pseudomonadati</taxon>
        <taxon>Myxococcota</taxon>
        <taxon>Myxococcia</taxon>
        <taxon>Myxococcales</taxon>
        <taxon>Cystobacterineae</taxon>
        <taxon>Archangiaceae</taxon>
        <taxon>Stigmatella</taxon>
    </lineage>
</organism>
<sequence length="199" mass="21362">MVGWTPWGVLVWVLGACSVPDKPSERFEPPVAASVAWRQAGPAAELQVPAVRFVRAKASEARQARRGDASWRRGKPAKPEELDVHVSLSSAQWGEPVTVKVSTPGAADLRVEVFRQGFYGGAGALKVWDGGSRKAATAAPCPRVQDVAVRPCPAQETFSFTVEKDWSPGLYLVKVTRADGVRSLHSLLVKARPAAAPQT</sequence>
<protein>
    <recommendedName>
        <fullName evidence="1">N,N-dimethylformamidase beta subunit-like C-terminal domain-containing protein</fullName>
    </recommendedName>
</protein>
<evidence type="ECO:0000313" key="2">
    <source>
        <dbReference type="EMBL" id="SEU20271.1"/>
    </source>
</evidence>